<dbReference type="PANTHER" id="PTHR43798">
    <property type="entry name" value="MONOACYLGLYCEROL LIPASE"/>
    <property type="match status" value="1"/>
</dbReference>
<dbReference type="AlphaFoldDB" id="A0A7Z0KAS5"/>
<dbReference type="GO" id="GO:0016020">
    <property type="term" value="C:membrane"/>
    <property type="evidence" value="ECO:0007669"/>
    <property type="project" value="TreeGrafter"/>
</dbReference>
<feature type="domain" description="AB hydrolase-1" evidence="1">
    <location>
        <begin position="22"/>
        <end position="261"/>
    </location>
</feature>
<sequence length="265" mass="28005">MDTAPILTTTTLRTCEDPHRLLILVPGLGTDVASTWAHVSPKLAPGVLAVGLDLPGHGLSAPWTDAPKAPTMRLLAEAVVDSLERLREQRPSLRGIPARLAGTSLSGGLALELAAFHSDALEATAVIGGLPRFGTAELWQQRAQQVLDDGTAALVEPTLGRWFSPGFRTAAPEAVEAVMASLRAADNASYAVLCSVLSRFDLRTQLSEIRTPVHLVAGELDEVAAPALLREVAETVPDAEFTMVEGVAHQIAVERPRQIAALLSA</sequence>
<dbReference type="RefSeq" id="WP_179540465.1">
    <property type="nucleotide sequence ID" value="NZ_BAAALL010000010.1"/>
</dbReference>
<evidence type="ECO:0000259" key="1">
    <source>
        <dbReference type="Pfam" id="PF12697"/>
    </source>
</evidence>
<proteinExistence type="predicted"/>
<dbReference type="EMBL" id="JACCFY010000001">
    <property type="protein sequence ID" value="NYJ76912.1"/>
    <property type="molecule type" value="Genomic_DNA"/>
</dbReference>
<evidence type="ECO:0000313" key="2">
    <source>
        <dbReference type="EMBL" id="NYJ76912.1"/>
    </source>
</evidence>
<name>A0A7Z0KAS5_9MICC</name>
<keyword evidence="3" id="KW-1185">Reference proteome</keyword>
<dbReference type="Pfam" id="PF12697">
    <property type="entry name" value="Abhydrolase_6"/>
    <property type="match status" value="1"/>
</dbReference>
<dbReference type="InterPro" id="IPR000639">
    <property type="entry name" value="Epox_hydrolase-like"/>
</dbReference>
<protein>
    <submittedName>
        <fullName evidence="2">Pimeloyl-ACP methyl ester carboxylesterase</fullName>
    </submittedName>
</protein>
<dbReference type="SUPFAM" id="SSF53474">
    <property type="entry name" value="alpha/beta-Hydrolases"/>
    <property type="match status" value="1"/>
</dbReference>
<dbReference type="InterPro" id="IPR029058">
    <property type="entry name" value="AB_hydrolase_fold"/>
</dbReference>
<accession>A0A7Z0KAS5</accession>
<organism evidence="2 3">
    <name type="scientific">Nesterenkonia xinjiangensis</name>
    <dbReference type="NCBI Taxonomy" id="225327"/>
    <lineage>
        <taxon>Bacteria</taxon>
        <taxon>Bacillati</taxon>
        <taxon>Actinomycetota</taxon>
        <taxon>Actinomycetes</taxon>
        <taxon>Micrococcales</taxon>
        <taxon>Micrococcaceae</taxon>
        <taxon>Nesterenkonia</taxon>
    </lineage>
</organism>
<evidence type="ECO:0000313" key="3">
    <source>
        <dbReference type="Proteomes" id="UP000535437"/>
    </source>
</evidence>
<reference evidence="2 3" key="1">
    <citation type="submission" date="2020-07" db="EMBL/GenBank/DDBJ databases">
        <title>Sequencing the genomes of 1000 actinobacteria strains.</title>
        <authorList>
            <person name="Klenk H.-P."/>
        </authorList>
    </citation>
    <scope>NUCLEOTIDE SEQUENCE [LARGE SCALE GENOMIC DNA]</scope>
    <source>
        <strain evidence="2 3">DSM 15475</strain>
    </source>
</reference>
<dbReference type="GO" id="GO:0003824">
    <property type="term" value="F:catalytic activity"/>
    <property type="evidence" value="ECO:0007669"/>
    <property type="project" value="InterPro"/>
</dbReference>
<gene>
    <name evidence="2" type="ORF">HNR09_000323</name>
</gene>
<dbReference type="Proteomes" id="UP000535437">
    <property type="component" value="Unassembled WGS sequence"/>
</dbReference>
<dbReference type="Gene3D" id="3.40.50.1820">
    <property type="entry name" value="alpha/beta hydrolase"/>
    <property type="match status" value="1"/>
</dbReference>
<dbReference type="PANTHER" id="PTHR43798:SF27">
    <property type="entry name" value="HYDROLASE ALPHA_BETA HYDROLASE FOLD FAMILY"/>
    <property type="match status" value="1"/>
</dbReference>
<comment type="caution">
    <text evidence="2">The sequence shown here is derived from an EMBL/GenBank/DDBJ whole genome shotgun (WGS) entry which is preliminary data.</text>
</comment>
<dbReference type="PRINTS" id="PR00412">
    <property type="entry name" value="EPOXHYDRLASE"/>
</dbReference>
<dbReference type="InterPro" id="IPR000073">
    <property type="entry name" value="AB_hydrolase_1"/>
</dbReference>
<dbReference type="InterPro" id="IPR050266">
    <property type="entry name" value="AB_hydrolase_sf"/>
</dbReference>